<dbReference type="EMBL" id="JAUEPR010000022">
    <property type="protein sequence ID" value="KAK0475697.1"/>
    <property type="molecule type" value="Genomic_DNA"/>
</dbReference>
<evidence type="ECO:0000313" key="3">
    <source>
        <dbReference type="Proteomes" id="UP001175227"/>
    </source>
</evidence>
<protein>
    <submittedName>
        <fullName evidence="2">Uncharacterized protein</fullName>
    </submittedName>
</protein>
<keyword evidence="3" id="KW-1185">Reference proteome</keyword>
<reference evidence="2" key="1">
    <citation type="submission" date="2023-06" db="EMBL/GenBank/DDBJ databases">
        <authorList>
            <consortium name="Lawrence Berkeley National Laboratory"/>
            <person name="Ahrendt S."/>
            <person name="Sahu N."/>
            <person name="Indic B."/>
            <person name="Wong-Bajracharya J."/>
            <person name="Merenyi Z."/>
            <person name="Ke H.-M."/>
            <person name="Monk M."/>
            <person name="Kocsube S."/>
            <person name="Drula E."/>
            <person name="Lipzen A."/>
            <person name="Balint B."/>
            <person name="Henrissat B."/>
            <person name="Andreopoulos B."/>
            <person name="Martin F.M."/>
            <person name="Harder C.B."/>
            <person name="Rigling D."/>
            <person name="Ford K.L."/>
            <person name="Foster G.D."/>
            <person name="Pangilinan J."/>
            <person name="Papanicolaou A."/>
            <person name="Barry K."/>
            <person name="LaButti K."/>
            <person name="Viragh M."/>
            <person name="Koriabine M."/>
            <person name="Yan M."/>
            <person name="Riley R."/>
            <person name="Champramary S."/>
            <person name="Plett K.L."/>
            <person name="Tsai I.J."/>
            <person name="Slot J."/>
            <person name="Sipos G."/>
            <person name="Plett J."/>
            <person name="Nagy L.G."/>
            <person name="Grigoriev I.V."/>
        </authorList>
    </citation>
    <scope>NUCLEOTIDE SEQUENCE</scope>
    <source>
        <strain evidence="2">ICMP 16352</strain>
    </source>
</reference>
<sequence>MYLQMFSIRRVTAKLHKTLKRVRRVIRRSFGNLVDNPDLDSPPSYDVVTRTPPPYSAIDTVVQHDTNTIDTGEPAPPYNVEYSTPLEDDGMAGFSRSGLATIFEEDEDEAVE</sequence>
<evidence type="ECO:0000256" key="1">
    <source>
        <dbReference type="SAM" id="MobiDB-lite"/>
    </source>
</evidence>
<proteinExistence type="predicted"/>
<comment type="caution">
    <text evidence="2">The sequence shown here is derived from an EMBL/GenBank/DDBJ whole genome shotgun (WGS) entry which is preliminary data.</text>
</comment>
<organism evidence="2 3">
    <name type="scientific">Armillaria novae-zelandiae</name>
    <dbReference type="NCBI Taxonomy" id="153914"/>
    <lineage>
        <taxon>Eukaryota</taxon>
        <taxon>Fungi</taxon>
        <taxon>Dikarya</taxon>
        <taxon>Basidiomycota</taxon>
        <taxon>Agaricomycotina</taxon>
        <taxon>Agaricomycetes</taxon>
        <taxon>Agaricomycetidae</taxon>
        <taxon>Agaricales</taxon>
        <taxon>Marasmiineae</taxon>
        <taxon>Physalacriaceae</taxon>
        <taxon>Armillaria</taxon>
    </lineage>
</organism>
<name>A0AA39P189_9AGAR</name>
<feature type="region of interest" description="Disordered" evidence="1">
    <location>
        <begin position="67"/>
        <end position="90"/>
    </location>
</feature>
<accession>A0AA39P189</accession>
<evidence type="ECO:0000313" key="2">
    <source>
        <dbReference type="EMBL" id="KAK0475697.1"/>
    </source>
</evidence>
<dbReference type="Proteomes" id="UP001175227">
    <property type="component" value="Unassembled WGS sequence"/>
</dbReference>
<gene>
    <name evidence="2" type="ORF">IW261DRAFT_1567488</name>
</gene>
<dbReference type="AlphaFoldDB" id="A0AA39P189"/>